<feature type="compositionally biased region" description="Low complexity" evidence="1">
    <location>
        <begin position="51"/>
        <end position="61"/>
    </location>
</feature>
<feature type="region of interest" description="Disordered" evidence="1">
    <location>
        <begin position="37"/>
        <end position="61"/>
    </location>
</feature>
<evidence type="ECO:0000256" key="1">
    <source>
        <dbReference type="SAM" id="MobiDB-lite"/>
    </source>
</evidence>
<keyword evidence="2" id="KW-1133">Transmembrane helix</keyword>
<accession>A0ABX1Y563</accession>
<comment type="caution">
    <text evidence="3">The sequence shown here is derived from an EMBL/GenBank/DDBJ whole genome shotgun (WGS) entry which is preliminary data.</text>
</comment>
<name>A0ABX1Y563_9BACL</name>
<feature type="transmembrane region" description="Helical" evidence="2">
    <location>
        <begin position="7"/>
        <end position="28"/>
    </location>
</feature>
<dbReference type="EMBL" id="WHOA01000241">
    <property type="protein sequence ID" value="NOU76037.1"/>
    <property type="molecule type" value="Genomic_DNA"/>
</dbReference>
<keyword evidence="4" id="KW-1185">Reference proteome</keyword>
<keyword evidence="2" id="KW-0812">Transmembrane</keyword>
<protein>
    <submittedName>
        <fullName evidence="3">Uncharacterized protein</fullName>
    </submittedName>
</protein>
<evidence type="ECO:0000256" key="2">
    <source>
        <dbReference type="SAM" id="Phobius"/>
    </source>
</evidence>
<organism evidence="3 4">
    <name type="scientific">Paenibacillus phytorum</name>
    <dbReference type="NCBI Taxonomy" id="2654977"/>
    <lineage>
        <taxon>Bacteria</taxon>
        <taxon>Bacillati</taxon>
        <taxon>Bacillota</taxon>
        <taxon>Bacilli</taxon>
        <taxon>Bacillales</taxon>
        <taxon>Paenibacillaceae</taxon>
        <taxon>Paenibacillus</taxon>
    </lineage>
</organism>
<gene>
    <name evidence="3" type="ORF">GC098_32605</name>
</gene>
<dbReference type="Proteomes" id="UP000616779">
    <property type="component" value="Unassembled WGS sequence"/>
</dbReference>
<proteinExistence type="predicted"/>
<evidence type="ECO:0000313" key="3">
    <source>
        <dbReference type="EMBL" id="NOU76037.1"/>
    </source>
</evidence>
<keyword evidence="2" id="KW-0472">Membrane</keyword>
<evidence type="ECO:0000313" key="4">
    <source>
        <dbReference type="Proteomes" id="UP000616779"/>
    </source>
</evidence>
<dbReference type="RefSeq" id="WP_171648250.1">
    <property type="nucleotide sequence ID" value="NZ_WHOA01000241.1"/>
</dbReference>
<sequence length="378" mass="42057">MKVKRSLKLYAGIIIAIAILLLVLNITLQPPPKPSNPAATILPSTTIPTNSDPVRSSSPTPVVPIDLKPTMRWYDPASIRIGDQVAAWKITDKQQETYGKGSVAYTMESEAIISGSFMVNYEDADYNSNQIVFIADEKSSFGLPQPLVFKGHSNRMILHIPKSEDQSRFGIPGSTGRATIVIHKYFSVYADILEGVSDVAEVSHINKVETTPPPATEIVQTEFNKTLQTFPLSPLALDAGKETDAGSVQLMQDWFKQVNNQFTKSLGSFHFKRISPAQKDQLQEWLMQSFTEAKAKEILAIHAPQSGIHHLLSSSSLDLKPFGEVKEIKNQELKLEDSETLSFKALYILSGTHDAQFTYVLKRVNGAWKVHQYEMKLI</sequence>
<reference evidence="3 4" key="1">
    <citation type="submission" date="2019-10" db="EMBL/GenBank/DDBJ databases">
        <title>Description of Paenibacillus terrestris sp. nov.</title>
        <authorList>
            <person name="Carlier A."/>
            <person name="Qi S."/>
        </authorList>
    </citation>
    <scope>NUCLEOTIDE SEQUENCE [LARGE SCALE GENOMIC DNA]</scope>
    <source>
        <strain evidence="3 4">LMG 31458</strain>
    </source>
</reference>